<protein>
    <submittedName>
        <fullName evidence="3">Cellulase family glycosylhydrolase</fullName>
    </submittedName>
</protein>
<feature type="signal peptide" evidence="1">
    <location>
        <begin position="1"/>
        <end position="20"/>
    </location>
</feature>
<keyword evidence="1" id="KW-0732">Signal</keyword>
<dbReference type="RefSeq" id="WP_157586315.1">
    <property type="nucleotide sequence ID" value="NZ_WPIN01000005.1"/>
</dbReference>
<dbReference type="SUPFAM" id="SSF51445">
    <property type="entry name" value="(Trans)glycosidases"/>
    <property type="match status" value="1"/>
</dbReference>
<name>A0A7K1SD44_9BACT</name>
<dbReference type="Gene3D" id="3.20.20.80">
    <property type="entry name" value="Glycosidases"/>
    <property type="match status" value="1"/>
</dbReference>
<dbReference type="InterPro" id="IPR006103">
    <property type="entry name" value="Glyco_hydro_2_cat"/>
</dbReference>
<proteinExistence type="predicted"/>
<sequence>MKQVLTVFVCLLLSVSGLQAQTKWTTEKANDWYKKQGWVRGSNFQPSTAINQLEMFQAATFDPQTIDKELGWAEGLGLNAMRVYLHHMAWTTDKAGFKNRLGQYLQIANKHGIKTILVFFDDCWNDEYHPGKQPAPKIGIHNSGWVRDPGTMILNHPDSLKVLESYVKDVMTTFKNDDRILLWDLYNEPGNSGYLSKSLPLLKSVFGWARTVNASQPISAGVWNWDKEFTELNTFQEENSDVITYHNYAYIDNHQMRINELRKYNRPLICTEYMARKNGSLFQTIMPMLKRENIGAINWGFVSGKTNTIYAWGSPMPDGKEPELWFHDIFRQDGTPFSKDEVREIKALTGKK</sequence>
<comment type="caution">
    <text evidence="3">The sequence shown here is derived from an EMBL/GenBank/DDBJ whole genome shotgun (WGS) entry which is preliminary data.</text>
</comment>
<gene>
    <name evidence="3" type="ORF">GO755_16770</name>
</gene>
<feature type="chain" id="PRO_5029477375" evidence="1">
    <location>
        <begin position="21"/>
        <end position="352"/>
    </location>
</feature>
<keyword evidence="3" id="KW-0378">Hydrolase</keyword>
<evidence type="ECO:0000259" key="2">
    <source>
        <dbReference type="Pfam" id="PF02836"/>
    </source>
</evidence>
<dbReference type="InterPro" id="IPR017853">
    <property type="entry name" value="GH"/>
</dbReference>
<dbReference type="EMBL" id="WPIN01000005">
    <property type="protein sequence ID" value="MVM31703.1"/>
    <property type="molecule type" value="Genomic_DNA"/>
</dbReference>
<dbReference type="Pfam" id="PF02836">
    <property type="entry name" value="Glyco_hydro_2_C"/>
    <property type="match status" value="1"/>
</dbReference>
<evidence type="ECO:0000313" key="4">
    <source>
        <dbReference type="Proteomes" id="UP000436006"/>
    </source>
</evidence>
<reference evidence="3 4" key="1">
    <citation type="submission" date="2019-12" db="EMBL/GenBank/DDBJ databases">
        <title>Spirosoma sp. HMF4905 genome sequencing and assembly.</title>
        <authorList>
            <person name="Kang H."/>
            <person name="Cha I."/>
            <person name="Kim H."/>
            <person name="Joh K."/>
        </authorList>
    </citation>
    <scope>NUCLEOTIDE SEQUENCE [LARGE SCALE GENOMIC DNA]</scope>
    <source>
        <strain evidence="3 4">HMF4905</strain>
    </source>
</reference>
<dbReference type="GO" id="GO:0005975">
    <property type="term" value="P:carbohydrate metabolic process"/>
    <property type="evidence" value="ECO:0007669"/>
    <property type="project" value="InterPro"/>
</dbReference>
<feature type="domain" description="Glycoside hydrolase family 2 catalytic" evidence="2">
    <location>
        <begin position="155"/>
        <end position="287"/>
    </location>
</feature>
<evidence type="ECO:0000256" key="1">
    <source>
        <dbReference type="SAM" id="SignalP"/>
    </source>
</evidence>
<dbReference type="AlphaFoldDB" id="A0A7K1SD44"/>
<evidence type="ECO:0000313" key="3">
    <source>
        <dbReference type="EMBL" id="MVM31703.1"/>
    </source>
</evidence>
<keyword evidence="4" id="KW-1185">Reference proteome</keyword>
<dbReference type="Proteomes" id="UP000436006">
    <property type="component" value="Unassembled WGS sequence"/>
</dbReference>
<organism evidence="3 4">
    <name type="scientific">Spirosoma arboris</name>
    <dbReference type="NCBI Taxonomy" id="2682092"/>
    <lineage>
        <taxon>Bacteria</taxon>
        <taxon>Pseudomonadati</taxon>
        <taxon>Bacteroidota</taxon>
        <taxon>Cytophagia</taxon>
        <taxon>Cytophagales</taxon>
        <taxon>Cytophagaceae</taxon>
        <taxon>Spirosoma</taxon>
    </lineage>
</organism>
<dbReference type="GO" id="GO:0004553">
    <property type="term" value="F:hydrolase activity, hydrolyzing O-glycosyl compounds"/>
    <property type="evidence" value="ECO:0007669"/>
    <property type="project" value="InterPro"/>
</dbReference>
<accession>A0A7K1SD44</accession>